<feature type="non-terminal residue" evidence="1">
    <location>
        <position position="1"/>
    </location>
</feature>
<dbReference type="InterPro" id="IPR012340">
    <property type="entry name" value="NA-bd_OB-fold"/>
</dbReference>
<dbReference type="Proteomes" id="UP000471521">
    <property type="component" value="Unassembled WGS sequence"/>
</dbReference>
<gene>
    <name evidence="1" type="ORF">GRX66_18695</name>
</gene>
<dbReference type="EMBL" id="WUUU01000307">
    <property type="protein sequence ID" value="MXR22508.1"/>
    <property type="molecule type" value="Genomic_DNA"/>
</dbReference>
<proteinExistence type="predicted"/>
<sequence>AFPPAGACAHCSARDGYEQVALSGTGTVEAVTTISQGGAPPEFVPQQARAGEYASAIVAFEGPDDGAASAPVQVVLSDDDAPEIGDEVVAVKRVLYDQEDVRRYGVKVVPVDARRP</sequence>
<dbReference type="RefSeq" id="WP_394351550.1">
    <property type="nucleotide sequence ID" value="NZ_WUUU01000307.1"/>
</dbReference>
<evidence type="ECO:0000313" key="1">
    <source>
        <dbReference type="EMBL" id="MXR22508.1"/>
    </source>
</evidence>
<dbReference type="AlphaFoldDB" id="A0A6B0SL92"/>
<keyword evidence="2" id="KW-1185">Reference proteome</keyword>
<evidence type="ECO:0000313" key="2">
    <source>
        <dbReference type="Proteomes" id="UP000471521"/>
    </source>
</evidence>
<organism evidence="1 2">
    <name type="scientific">Halobacterium bonnevillei</name>
    <dbReference type="NCBI Taxonomy" id="2692200"/>
    <lineage>
        <taxon>Archaea</taxon>
        <taxon>Methanobacteriati</taxon>
        <taxon>Methanobacteriota</taxon>
        <taxon>Stenosarchaea group</taxon>
        <taxon>Halobacteria</taxon>
        <taxon>Halobacteriales</taxon>
        <taxon>Halobacteriaceae</taxon>
        <taxon>Halobacterium</taxon>
    </lineage>
</organism>
<name>A0A6B0SL92_9EURY</name>
<dbReference type="SUPFAM" id="SSF50249">
    <property type="entry name" value="Nucleic acid-binding proteins"/>
    <property type="match status" value="1"/>
</dbReference>
<reference evidence="1 2" key="1">
    <citation type="submission" date="2019-12" db="EMBL/GenBank/DDBJ databases">
        <title>Isolation and characterization of three novel carbon monoxide-oxidizing members of Halobacteria from salione crusts and soils.</title>
        <authorList>
            <person name="Myers M.R."/>
            <person name="King G.M."/>
        </authorList>
    </citation>
    <scope>NUCLEOTIDE SEQUENCE [LARGE SCALE GENOMIC DNA]</scope>
    <source>
        <strain evidence="1 2">PCN9</strain>
    </source>
</reference>
<protein>
    <submittedName>
        <fullName evidence="1">ACP synthase</fullName>
    </submittedName>
</protein>
<accession>A0A6B0SL92</accession>
<comment type="caution">
    <text evidence="1">The sequence shown here is derived from an EMBL/GenBank/DDBJ whole genome shotgun (WGS) entry which is preliminary data.</text>
</comment>